<dbReference type="CDD" id="cd01638">
    <property type="entry name" value="CysQ"/>
    <property type="match status" value="1"/>
</dbReference>
<evidence type="ECO:0000256" key="4">
    <source>
        <dbReference type="ARBA" id="ARBA00022519"/>
    </source>
</evidence>
<dbReference type="GO" id="GO:0005886">
    <property type="term" value="C:plasma membrane"/>
    <property type="evidence" value="ECO:0007669"/>
    <property type="project" value="UniProtKB-SubCell"/>
</dbReference>
<comment type="similarity">
    <text evidence="2 9">Belongs to the inositol monophosphatase superfamily. CysQ family.</text>
</comment>
<name>F8E8F0_FLESM</name>
<dbReference type="PROSITE" id="PS00629">
    <property type="entry name" value="IMP_1"/>
    <property type="match status" value="1"/>
</dbReference>
<feature type="binding site" evidence="9">
    <location>
        <begin position="100"/>
        <end position="103"/>
    </location>
    <ligand>
        <name>substrate</name>
    </ligand>
</feature>
<dbReference type="InterPro" id="IPR020550">
    <property type="entry name" value="Inositol_monophosphatase_CS"/>
</dbReference>
<sequence length="279" mass="31344">MSTYLPVSGWCYMTNDLMKEIIRVAVEAGERIMKIYEGDIRIEHKEDSSPLTEADRRSHEHIVSELKKITPEIPVLSEESADISWQKRKSWGKYWLVDPLDGTKEFIKKNGEFTVNIALIKENALAAGVVVIPAQKLIYRADINNGAFRRNYDGAETKLTADNNLNTDNLKIVGSRSHQSELMQTFVSNFENYEIVAAGSSLKFCLLAEGKADVYPRFGPTSEWDTAAGQCVLECAGGVVLDNAGNKLQYNTKDSVLNPYFIGMREYNEAVLSWFKALN</sequence>
<feature type="binding site" evidence="10">
    <location>
        <position position="98"/>
    </location>
    <ligand>
        <name>Mg(2+)</name>
        <dbReference type="ChEBI" id="CHEBI:18420"/>
        <label>1</label>
        <note>catalytic</note>
    </ligand>
</feature>
<dbReference type="PANTHER" id="PTHR43028">
    <property type="entry name" value="3'(2'),5'-BISPHOSPHATE NUCLEOTIDASE 1"/>
    <property type="match status" value="1"/>
</dbReference>
<dbReference type="KEGG" id="fsi:Flexsi_0309"/>
<dbReference type="PROSITE" id="PS00630">
    <property type="entry name" value="IMP_2"/>
    <property type="match status" value="1"/>
</dbReference>
<feature type="binding site" evidence="10">
    <location>
        <position position="78"/>
    </location>
    <ligand>
        <name>Mg(2+)</name>
        <dbReference type="ChEBI" id="CHEBI:18420"/>
        <label>1</label>
        <note>catalytic</note>
    </ligand>
</feature>
<feature type="binding site" evidence="9">
    <location>
        <position position="98"/>
    </location>
    <ligand>
        <name>Mg(2+)</name>
        <dbReference type="ChEBI" id="CHEBI:18420"/>
        <label>2</label>
    </ligand>
</feature>
<dbReference type="GO" id="GO:0046854">
    <property type="term" value="P:phosphatidylinositol phosphate biosynthetic process"/>
    <property type="evidence" value="ECO:0007669"/>
    <property type="project" value="InterPro"/>
</dbReference>
<gene>
    <name evidence="9" type="primary">cysQ</name>
    <name evidence="11" type="ordered locus">Flexsi_0309</name>
</gene>
<evidence type="ECO:0000256" key="8">
    <source>
        <dbReference type="ARBA" id="ARBA00023136"/>
    </source>
</evidence>
<feature type="binding site" evidence="10">
    <location>
        <position position="225"/>
    </location>
    <ligand>
        <name>Mg(2+)</name>
        <dbReference type="ChEBI" id="CHEBI:18420"/>
        <label>1</label>
        <note>catalytic</note>
    </ligand>
</feature>
<dbReference type="InterPro" id="IPR006240">
    <property type="entry name" value="CysQ"/>
</dbReference>
<dbReference type="EC" id="3.1.3.7" evidence="9"/>
<dbReference type="HOGENOM" id="CLU_044118_3_0_0"/>
<dbReference type="eggNOG" id="COG1218">
    <property type="taxonomic scope" value="Bacteria"/>
</dbReference>
<feature type="binding site" evidence="9">
    <location>
        <position position="100"/>
    </location>
    <ligand>
        <name>Mg(2+)</name>
        <dbReference type="ChEBI" id="CHEBI:18420"/>
        <label>1</label>
    </ligand>
</feature>
<evidence type="ECO:0000256" key="3">
    <source>
        <dbReference type="ARBA" id="ARBA00022475"/>
    </source>
</evidence>
<evidence type="ECO:0000313" key="12">
    <source>
        <dbReference type="Proteomes" id="UP000006621"/>
    </source>
</evidence>
<comment type="function">
    <text evidence="9">Converts adenosine-3',5'-bisphosphate (PAP) to AMP.</text>
</comment>
<evidence type="ECO:0000256" key="5">
    <source>
        <dbReference type="ARBA" id="ARBA00022723"/>
    </source>
</evidence>
<comment type="catalytic activity">
    <reaction evidence="1 9">
        <text>adenosine 3',5'-bisphosphate + H2O = AMP + phosphate</text>
        <dbReference type="Rhea" id="RHEA:10040"/>
        <dbReference type="ChEBI" id="CHEBI:15377"/>
        <dbReference type="ChEBI" id="CHEBI:43474"/>
        <dbReference type="ChEBI" id="CHEBI:58343"/>
        <dbReference type="ChEBI" id="CHEBI:456215"/>
        <dbReference type="EC" id="3.1.3.7"/>
    </reaction>
</comment>
<keyword evidence="5 9" id="KW-0479">Metal-binding</keyword>
<protein>
    <recommendedName>
        <fullName evidence="9">3'(2'),5'-bisphosphate nucleotidase CysQ</fullName>
        <ecNumber evidence="9">3.1.3.7</ecNumber>
    </recommendedName>
    <alternativeName>
        <fullName evidence="9">3'(2'),5-bisphosphonucleoside 3'(2')-phosphohydrolase</fullName>
    </alternativeName>
    <alternativeName>
        <fullName evidence="9">3'-phosphoadenosine 5'-phosphate phosphatase</fullName>
        <shortName evidence="9">PAP phosphatase</shortName>
    </alternativeName>
</protein>
<dbReference type="InterPro" id="IPR020583">
    <property type="entry name" value="Inositol_monoP_metal-BS"/>
</dbReference>
<dbReference type="Pfam" id="PF00459">
    <property type="entry name" value="Inositol_P"/>
    <property type="match status" value="1"/>
</dbReference>
<keyword evidence="3 9" id="KW-1003">Cell membrane</keyword>
<evidence type="ECO:0000256" key="10">
    <source>
        <dbReference type="PIRSR" id="PIRSR600760-2"/>
    </source>
</evidence>
<dbReference type="Gene3D" id="3.30.540.10">
    <property type="entry name" value="Fructose-1,6-Bisphosphatase, subunit A, domain 1"/>
    <property type="match status" value="1"/>
</dbReference>
<dbReference type="GO" id="GO:0000287">
    <property type="term" value="F:magnesium ion binding"/>
    <property type="evidence" value="ECO:0007669"/>
    <property type="project" value="UniProtKB-UniRule"/>
</dbReference>
<evidence type="ECO:0000256" key="2">
    <source>
        <dbReference type="ARBA" id="ARBA00005289"/>
    </source>
</evidence>
<feature type="binding site" evidence="9">
    <location>
        <position position="225"/>
    </location>
    <ligand>
        <name>Mg(2+)</name>
        <dbReference type="ChEBI" id="CHEBI:18420"/>
        <label>2</label>
    </ligand>
</feature>
<feature type="binding site" evidence="9">
    <location>
        <position position="101"/>
    </location>
    <ligand>
        <name>Mg(2+)</name>
        <dbReference type="ChEBI" id="CHEBI:18420"/>
        <label>2</label>
    </ligand>
</feature>
<dbReference type="InterPro" id="IPR050725">
    <property type="entry name" value="CysQ/Inositol_MonoPase"/>
</dbReference>
<feature type="binding site" evidence="10">
    <location>
        <position position="100"/>
    </location>
    <ligand>
        <name>Mg(2+)</name>
        <dbReference type="ChEBI" id="CHEBI:18420"/>
        <label>1</label>
        <note>catalytic</note>
    </ligand>
</feature>
<reference evidence="12" key="2">
    <citation type="submission" date="2011-06" db="EMBL/GenBank/DDBJ databases">
        <title>The complete genome of Flexistipes sinusarabici DSM 4947.</title>
        <authorList>
            <person name="Lucas S."/>
            <person name="Han J."/>
            <person name="Lapidus A."/>
            <person name="Bruce D."/>
            <person name="Goodwin L."/>
            <person name="Pitluck S."/>
            <person name="Peters L."/>
            <person name="Kyrpides N."/>
            <person name="Mavromatis K."/>
            <person name="Ivanova N."/>
            <person name="Mikhailova N."/>
            <person name="Chertkov O."/>
            <person name="Detter J.C."/>
            <person name="Tapia R."/>
            <person name="Han C."/>
            <person name="Land M."/>
            <person name="Hauser L."/>
            <person name="Markowitz V."/>
            <person name="Cheng J.-F."/>
            <person name="Hugenholtz P."/>
            <person name="Woyke T."/>
            <person name="Wu D."/>
            <person name="Spring S."/>
            <person name="Schroeder M."/>
            <person name="Brambilla E."/>
            <person name="Klenk H.-P."/>
            <person name="Eisen J.A."/>
        </authorList>
    </citation>
    <scope>NUCLEOTIDE SEQUENCE [LARGE SCALE GENOMIC DNA]</scope>
    <source>
        <strain evidence="12">DSM 4947 / MAS 10</strain>
    </source>
</reference>
<evidence type="ECO:0000256" key="7">
    <source>
        <dbReference type="ARBA" id="ARBA00022842"/>
    </source>
</evidence>
<dbReference type="GO" id="GO:0000103">
    <property type="term" value="P:sulfate assimilation"/>
    <property type="evidence" value="ECO:0007669"/>
    <property type="project" value="TreeGrafter"/>
</dbReference>
<keyword evidence="12" id="KW-1185">Reference proteome</keyword>
<evidence type="ECO:0000256" key="9">
    <source>
        <dbReference type="HAMAP-Rule" id="MF_02095"/>
    </source>
</evidence>
<evidence type="ECO:0000256" key="6">
    <source>
        <dbReference type="ARBA" id="ARBA00022801"/>
    </source>
</evidence>
<dbReference type="HAMAP" id="MF_02095">
    <property type="entry name" value="CysQ"/>
    <property type="match status" value="1"/>
</dbReference>
<dbReference type="PANTHER" id="PTHR43028:SF5">
    <property type="entry name" value="3'(2'),5'-BISPHOSPHATE NUCLEOTIDASE 1"/>
    <property type="match status" value="1"/>
</dbReference>
<feature type="binding site" evidence="9">
    <location>
        <position position="78"/>
    </location>
    <ligand>
        <name>substrate</name>
    </ligand>
</feature>
<keyword evidence="7 9" id="KW-0460">Magnesium</keyword>
<feature type="binding site" evidence="10">
    <location>
        <position position="101"/>
    </location>
    <ligand>
        <name>Mg(2+)</name>
        <dbReference type="ChEBI" id="CHEBI:18420"/>
        <label>1</label>
        <note>catalytic</note>
    </ligand>
</feature>
<comment type="cofactor">
    <cofactor evidence="9 10">
        <name>Mg(2+)</name>
        <dbReference type="ChEBI" id="CHEBI:18420"/>
    </cofactor>
</comment>
<dbReference type="NCBIfam" id="TIGR01331">
    <property type="entry name" value="bisphos_cysQ"/>
    <property type="match status" value="1"/>
</dbReference>
<dbReference type="STRING" id="717231.Flexsi_0309"/>
<feature type="binding site" evidence="9">
    <location>
        <position position="78"/>
    </location>
    <ligand>
        <name>Mg(2+)</name>
        <dbReference type="ChEBI" id="CHEBI:18420"/>
        <label>1</label>
    </ligand>
</feature>
<dbReference type="GO" id="GO:0050427">
    <property type="term" value="P:3'-phosphoadenosine 5'-phosphosulfate metabolic process"/>
    <property type="evidence" value="ECO:0007669"/>
    <property type="project" value="TreeGrafter"/>
</dbReference>
<dbReference type="GO" id="GO:0008441">
    <property type="term" value="F:3'(2'),5'-bisphosphate nucleotidase activity"/>
    <property type="evidence" value="ECO:0007669"/>
    <property type="project" value="UniProtKB-UniRule"/>
</dbReference>
<comment type="subcellular location">
    <subcellularLocation>
        <location evidence="9">Cell inner membrane</location>
        <topology evidence="9">Peripheral membrane protein</topology>
        <orientation evidence="9">Cytoplasmic side</orientation>
    </subcellularLocation>
</comment>
<accession>F8E8F0</accession>
<dbReference type="Proteomes" id="UP000006621">
    <property type="component" value="Chromosome"/>
</dbReference>
<feature type="binding site" evidence="9">
    <location>
        <position position="225"/>
    </location>
    <ligand>
        <name>substrate</name>
    </ligand>
</feature>
<dbReference type="PRINTS" id="PR00377">
    <property type="entry name" value="IMPHPHTASES"/>
</dbReference>
<feature type="binding site" evidence="9">
    <location>
        <position position="98"/>
    </location>
    <ligand>
        <name>Mg(2+)</name>
        <dbReference type="ChEBI" id="CHEBI:18420"/>
        <label>1</label>
    </ligand>
</feature>
<evidence type="ECO:0000256" key="1">
    <source>
        <dbReference type="ARBA" id="ARBA00001625"/>
    </source>
</evidence>
<evidence type="ECO:0000313" key="11">
    <source>
        <dbReference type="EMBL" id="AEI13999.1"/>
    </source>
</evidence>
<dbReference type="FunFam" id="3.40.190.80:FF:000005">
    <property type="entry name" value="3'(2'),5'-bisphosphate nucleotidase CysQ"/>
    <property type="match status" value="1"/>
</dbReference>
<keyword evidence="6 9" id="KW-0378">Hydrolase</keyword>
<proteinExistence type="inferred from homology"/>
<keyword evidence="8 9" id="KW-0472">Membrane</keyword>
<dbReference type="SUPFAM" id="SSF56655">
    <property type="entry name" value="Carbohydrate phosphatase"/>
    <property type="match status" value="1"/>
</dbReference>
<dbReference type="Gene3D" id="3.40.190.80">
    <property type="match status" value="1"/>
</dbReference>
<dbReference type="AlphaFoldDB" id="F8E8F0"/>
<reference evidence="11 12" key="1">
    <citation type="journal article" date="2011" name="Stand. Genomic Sci.">
        <title>Genome sequence of the moderately thermophilic halophile Flexistipes sinusarabici strain (MAS10).</title>
        <authorList>
            <person name="Lapidus A."/>
            <person name="Chertkov O."/>
            <person name="Nolan M."/>
            <person name="Lucas S."/>
            <person name="Hammon N."/>
            <person name="Deshpande S."/>
            <person name="Cheng J.F."/>
            <person name="Tapia R."/>
            <person name="Han C."/>
            <person name="Goodwin L."/>
            <person name="Pitluck S."/>
            <person name="Liolios K."/>
            <person name="Pagani I."/>
            <person name="Ivanova N."/>
            <person name="Huntemann M."/>
            <person name="Mavromatis K."/>
            <person name="Mikhailova N."/>
            <person name="Pati A."/>
            <person name="Chen A."/>
            <person name="Palaniappan K."/>
            <person name="Land M."/>
            <person name="Hauser L."/>
            <person name="Brambilla E.M."/>
            <person name="Rohde M."/>
            <person name="Abt B."/>
            <person name="Spring S."/>
            <person name="Goker M."/>
            <person name="Bristow J."/>
            <person name="Eisen J.A."/>
            <person name="Markowitz V."/>
            <person name="Hugenholtz P."/>
            <person name="Kyrpides N.C."/>
            <person name="Klenk H.P."/>
            <person name="Woyke T."/>
        </authorList>
    </citation>
    <scope>NUCLEOTIDE SEQUENCE [LARGE SCALE GENOMIC DNA]</scope>
    <source>
        <strain evidence="12">DSM 4947 / MAS 10</strain>
    </source>
</reference>
<dbReference type="EMBL" id="CP002858">
    <property type="protein sequence ID" value="AEI13999.1"/>
    <property type="molecule type" value="Genomic_DNA"/>
</dbReference>
<organism evidence="11 12">
    <name type="scientific">Flexistipes sinusarabici (strain ATCC 49648 / DSM 4947 / MAS 10)</name>
    <dbReference type="NCBI Taxonomy" id="717231"/>
    <lineage>
        <taxon>Bacteria</taxon>
        <taxon>Pseudomonadati</taxon>
        <taxon>Deferribacterota</taxon>
        <taxon>Deferribacteres</taxon>
        <taxon>Deferribacterales</taxon>
        <taxon>Flexistipitaceae</taxon>
        <taxon>Flexistipes</taxon>
    </lineage>
</organism>
<dbReference type="InterPro" id="IPR000760">
    <property type="entry name" value="Inositol_monophosphatase-like"/>
</dbReference>
<keyword evidence="4 9" id="KW-0997">Cell inner membrane</keyword>